<keyword evidence="1" id="KW-1133">Transmembrane helix</keyword>
<keyword evidence="1" id="KW-0472">Membrane</keyword>
<dbReference type="EMBL" id="MDYQ01000313">
    <property type="protein sequence ID" value="PRP76601.1"/>
    <property type="molecule type" value="Genomic_DNA"/>
</dbReference>
<dbReference type="InParanoid" id="A0A2P6MY13"/>
<comment type="caution">
    <text evidence="2">The sequence shown here is derived from an EMBL/GenBank/DDBJ whole genome shotgun (WGS) entry which is preliminary data.</text>
</comment>
<evidence type="ECO:0000256" key="1">
    <source>
        <dbReference type="SAM" id="Phobius"/>
    </source>
</evidence>
<feature type="transmembrane region" description="Helical" evidence="1">
    <location>
        <begin position="160"/>
        <end position="183"/>
    </location>
</feature>
<keyword evidence="3" id="KW-1185">Reference proteome</keyword>
<keyword evidence="1" id="KW-0812">Transmembrane</keyword>
<protein>
    <submittedName>
        <fullName evidence="2">Uncharacterized protein</fullName>
    </submittedName>
</protein>
<proteinExistence type="predicted"/>
<accession>A0A2P6MY13</accession>
<evidence type="ECO:0000313" key="2">
    <source>
        <dbReference type="EMBL" id="PRP76601.1"/>
    </source>
</evidence>
<evidence type="ECO:0000313" key="3">
    <source>
        <dbReference type="Proteomes" id="UP000241769"/>
    </source>
</evidence>
<gene>
    <name evidence="2" type="ORF">PROFUN_15010</name>
</gene>
<organism evidence="2 3">
    <name type="scientific">Planoprotostelium fungivorum</name>
    <dbReference type="NCBI Taxonomy" id="1890364"/>
    <lineage>
        <taxon>Eukaryota</taxon>
        <taxon>Amoebozoa</taxon>
        <taxon>Evosea</taxon>
        <taxon>Variosea</taxon>
        <taxon>Cavosteliida</taxon>
        <taxon>Cavosteliaceae</taxon>
        <taxon>Planoprotostelium</taxon>
    </lineage>
</organism>
<name>A0A2P6MY13_9EUKA</name>
<reference evidence="2 3" key="1">
    <citation type="journal article" date="2018" name="Genome Biol. Evol.">
        <title>Multiple Roots of Fruiting Body Formation in Amoebozoa.</title>
        <authorList>
            <person name="Hillmann F."/>
            <person name="Forbes G."/>
            <person name="Novohradska S."/>
            <person name="Ferling I."/>
            <person name="Riege K."/>
            <person name="Groth M."/>
            <person name="Westermann M."/>
            <person name="Marz M."/>
            <person name="Spaller T."/>
            <person name="Winckler T."/>
            <person name="Schaap P."/>
            <person name="Glockner G."/>
        </authorList>
    </citation>
    <scope>NUCLEOTIDE SEQUENCE [LARGE SCALE GENOMIC DNA]</scope>
    <source>
        <strain evidence="2 3">Jena</strain>
    </source>
</reference>
<sequence>MGQTALVVVSLQVNHACPSEKMTGKNNSIKYKEPSNPTKFPKYTPPTGLTWGSGSMSIVVPFAPGTENNNYATDTPQDIKFFFFCAYASLYTSNTSRCVTAHHQPLQSGPVTALLTTMGSNRDHKCIVYGSTGSSEEQYHLGIPKLTVFEDLRQSVHLDMLWAASSFLSLLFQLFLPVSTMYYKARMGFNTGITYLPLLHLLSNKFLSSTRSGPKAVEATGVSLDNYPLFVGRDAARHQQDTLPRGKQKGRNLVLQVLIKEEE</sequence>
<dbReference type="AlphaFoldDB" id="A0A2P6MY13"/>
<dbReference type="Proteomes" id="UP000241769">
    <property type="component" value="Unassembled WGS sequence"/>
</dbReference>